<feature type="transmembrane region" description="Helical" evidence="1">
    <location>
        <begin position="38"/>
        <end position="58"/>
    </location>
</feature>
<evidence type="ECO:0008006" key="4">
    <source>
        <dbReference type="Google" id="ProtNLM"/>
    </source>
</evidence>
<organism evidence="2 3">
    <name type="scientific">Luteibaculum oceani</name>
    <dbReference type="NCBI Taxonomy" id="1294296"/>
    <lineage>
        <taxon>Bacteria</taxon>
        <taxon>Pseudomonadati</taxon>
        <taxon>Bacteroidota</taxon>
        <taxon>Flavobacteriia</taxon>
        <taxon>Flavobacteriales</taxon>
        <taxon>Luteibaculaceae</taxon>
        <taxon>Luteibaculum</taxon>
    </lineage>
</organism>
<keyword evidence="3" id="KW-1185">Reference proteome</keyword>
<dbReference type="RefSeq" id="WP_147014984.1">
    <property type="nucleotide sequence ID" value="NZ_VORB01000008.1"/>
</dbReference>
<comment type="caution">
    <text evidence="2">The sequence shown here is derived from an EMBL/GenBank/DDBJ whole genome shotgun (WGS) entry which is preliminary data.</text>
</comment>
<dbReference type="PANTHER" id="PTHR37947:SF1">
    <property type="entry name" value="BLL2462 PROTEIN"/>
    <property type="match status" value="1"/>
</dbReference>
<reference evidence="2 3" key="1">
    <citation type="submission" date="2019-08" db="EMBL/GenBank/DDBJ databases">
        <title>Genome of Luteibaculum oceani JCM 18817.</title>
        <authorList>
            <person name="Bowman J.P."/>
        </authorList>
    </citation>
    <scope>NUCLEOTIDE SEQUENCE [LARGE SCALE GENOMIC DNA]</scope>
    <source>
        <strain evidence="2 3">JCM 18817</strain>
    </source>
</reference>
<name>A0A5C6UYG2_9FLAO</name>
<dbReference type="InterPro" id="IPR029062">
    <property type="entry name" value="Class_I_gatase-like"/>
</dbReference>
<feature type="transmembrane region" description="Helical" evidence="1">
    <location>
        <begin position="6"/>
        <end position="26"/>
    </location>
</feature>
<keyword evidence="1" id="KW-0472">Membrane</keyword>
<gene>
    <name evidence="2" type="ORF">FRX97_09540</name>
</gene>
<dbReference type="Proteomes" id="UP000321168">
    <property type="component" value="Unassembled WGS sequence"/>
</dbReference>
<dbReference type="AlphaFoldDB" id="A0A5C6UYG2"/>
<accession>A0A5C6UYG2</accession>
<evidence type="ECO:0000313" key="3">
    <source>
        <dbReference type="Proteomes" id="UP000321168"/>
    </source>
</evidence>
<evidence type="ECO:0000313" key="2">
    <source>
        <dbReference type="EMBL" id="TXC77096.1"/>
    </source>
</evidence>
<protein>
    <recommendedName>
        <fullName evidence="4">VWA domain-containing protein</fullName>
    </recommendedName>
</protein>
<dbReference type="OrthoDB" id="9763076at2"/>
<dbReference type="SUPFAM" id="SSF52317">
    <property type="entry name" value="Class I glutamine amidotransferase-like"/>
    <property type="match status" value="1"/>
</dbReference>
<dbReference type="PANTHER" id="PTHR37947">
    <property type="entry name" value="BLL2462 PROTEIN"/>
    <property type="match status" value="1"/>
</dbReference>
<keyword evidence="1" id="KW-0812">Transmembrane</keyword>
<proteinExistence type="predicted"/>
<keyword evidence="1" id="KW-1133">Transmembrane helix</keyword>
<evidence type="ECO:0000256" key="1">
    <source>
        <dbReference type="SAM" id="Phobius"/>
    </source>
</evidence>
<sequence length="684" mass="77395">MIQFLLSPWWIIPILVASFLLARWFYKHRGYQKITALLVGLRFFSLAILATLLLKPIIEYVDSSTKKPILTVLFDYSKSIFNAVDSNKVSSDYELFSSQLQNQLGEDYQLEFFYFGEGVSSKTSGFNNNQSNISGAISRVNDLYDQKLQAATILITDGIVNQGNVLEYIPTGPKAIHVIAVGDTTSIADLTIADVRINGRTYTNNLFPIKVKWTKENLGDTPFTIGLYSGKELLKEQQVNAASNAGFITFYHSEKIPGNYLYQVVLNAPKTEEQQVANNQKYFSVRVIEKEKTVGLVYDRPTPDVGAFAQSLKKLADYETKIVSLDELNQSQLNKWDALVFFSSKGIPETRLKPIKDFYDAGKGVGLFIRDANQAATLSKLGFPSVQLETTLQENLVYAKPNDDYQGLDIRPTWKNFQDIHPLKIKLGTPKLASGYQHIFSQKIGSLDTDLPLLSSHQIGNKKLLVSLAWDWWKLRMSFYRSFESHEDFDVTINQLVQFLANRSEREQLQINIPDQFYSDARQTVTAEVLNNSGAPVNNAVLLFEFSKQGEELFKMEFIPTGVNYKLNLSGLSPGKYQYTATTTVEGKKLSKTGGFIVLPNDREIQDLRARHKELRKFAQKAGGEFFPIEEGAKLIARLKDQPAPKIYQAQINRSEIVKWKPICILICLLLGVEWFLRKLKGNI</sequence>
<dbReference type="EMBL" id="VORB01000008">
    <property type="protein sequence ID" value="TXC77096.1"/>
    <property type="molecule type" value="Genomic_DNA"/>
</dbReference>